<gene>
    <name evidence="10" type="ORF">C6P40_004267</name>
</gene>
<feature type="transmembrane region" description="Helical" evidence="8">
    <location>
        <begin position="416"/>
        <end position="436"/>
    </location>
</feature>
<feature type="transmembrane region" description="Helical" evidence="8">
    <location>
        <begin position="278"/>
        <end position="296"/>
    </location>
</feature>
<dbReference type="FunFam" id="1.20.1250.20:FF:000140">
    <property type="entry name" value="Putative MFS phospholipid transporter"/>
    <property type="match status" value="1"/>
</dbReference>
<dbReference type="EMBL" id="PUHW01000552">
    <property type="protein sequence ID" value="KAG0686380.1"/>
    <property type="molecule type" value="Genomic_DNA"/>
</dbReference>
<keyword evidence="6" id="KW-0843">Virulence</keyword>
<feature type="transmembrane region" description="Helical" evidence="8">
    <location>
        <begin position="324"/>
        <end position="345"/>
    </location>
</feature>
<comment type="similarity">
    <text evidence="2">Belongs to the major facilitator superfamily. Sugar transporter (TC 2.A.1.1) family.</text>
</comment>
<dbReference type="PANTHER" id="PTHR23508:SF10">
    <property type="entry name" value="CARBOXYLIC ACID TRANSPORTER PROTEIN HOMOLOG"/>
    <property type="match status" value="1"/>
</dbReference>
<keyword evidence="4 8" id="KW-0812">Transmembrane</keyword>
<keyword evidence="7 8" id="KW-0472">Membrane</keyword>
<evidence type="ECO:0000256" key="4">
    <source>
        <dbReference type="ARBA" id="ARBA00022692"/>
    </source>
</evidence>
<feature type="transmembrane region" description="Helical" evidence="8">
    <location>
        <begin position="200"/>
        <end position="226"/>
    </location>
</feature>
<accession>A0A9P6WFV6</accession>
<dbReference type="GO" id="GO:0046943">
    <property type="term" value="F:carboxylic acid transmembrane transporter activity"/>
    <property type="evidence" value="ECO:0007669"/>
    <property type="project" value="TreeGrafter"/>
</dbReference>
<feature type="transmembrane region" description="Helical" evidence="8">
    <location>
        <begin position="98"/>
        <end position="120"/>
    </location>
</feature>
<evidence type="ECO:0000256" key="1">
    <source>
        <dbReference type="ARBA" id="ARBA00004651"/>
    </source>
</evidence>
<feature type="transmembrane region" description="Helical" evidence="8">
    <location>
        <begin position="159"/>
        <end position="179"/>
    </location>
</feature>
<feature type="transmembrane region" description="Helical" evidence="8">
    <location>
        <begin position="352"/>
        <end position="373"/>
    </location>
</feature>
<evidence type="ECO:0000256" key="6">
    <source>
        <dbReference type="ARBA" id="ARBA00023026"/>
    </source>
</evidence>
<evidence type="ECO:0000256" key="8">
    <source>
        <dbReference type="SAM" id="Phobius"/>
    </source>
</evidence>
<dbReference type="PROSITE" id="PS50850">
    <property type="entry name" value="MFS"/>
    <property type="match status" value="1"/>
</dbReference>
<keyword evidence="3" id="KW-0813">Transport</keyword>
<dbReference type="Gene3D" id="1.20.1250.20">
    <property type="entry name" value="MFS general substrate transporter like domains"/>
    <property type="match status" value="1"/>
</dbReference>
<sequence length="536" mass="58560">MPFKDLPQILKKEITWGKQVITEDELQHLEVTDKDGNVIQINEEDIAPSGKKNYWPIFTAGAGLFSDGYVNNSIGTASTCLSIIYGKQYSQSHALRNVSAIAFVGTVVGQLTFGVFSDYISRKTGMLVSSGGLILFSILAAGCWGKGTQAHYGGNAGGLFAALTAYRFFLGFFIGAEYPTGSAACAEASALLPAGRRNRYFAWFTNFMIDSGFVASAFVPMVLLWICGPKNLQPVWRITLGIGAISPISLFILRLFFTEGKQFQKLNLKNTQVPFLLIIKYYWFRLAIVSIIWWIYDFSAYAFGIYSSPILAKIIKDDDLYKTFGWNVVLNLFYLPGAFLGALATDYIGPRLTLSSGVFCQAIVGYIMAALYPRLENEIGAFVTVYGIFLTLGEFGPGDNIGLLAAKTSATPVRGVYYGIAAAIGKIGAFVGTYAFPSFQNHYPGVEGYQVPFWLASSLAIVAGLLALFGLPPVDQEAMQREDFAFLAYLSENGFDISTLGDGTLLEGDKISTSDVPSFDKEIYEVEEGEDQKLST</sequence>
<keyword evidence="11" id="KW-1185">Reference proteome</keyword>
<evidence type="ECO:0000259" key="9">
    <source>
        <dbReference type="PROSITE" id="PS50850"/>
    </source>
</evidence>
<dbReference type="Proteomes" id="UP000697127">
    <property type="component" value="Unassembled WGS sequence"/>
</dbReference>
<evidence type="ECO:0000256" key="7">
    <source>
        <dbReference type="ARBA" id="ARBA00023136"/>
    </source>
</evidence>
<dbReference type="GO" id="GO:0005886">
    <property type="term" value="C:plasma membrane"/>
    <property type="evidence" value="ECO:0007669"/>
    <property type="project" value="UniProtKB-SubCell"/>
</dbReference>
<feature type="transmembrane region" description="Helical" evidence="8">
    <location>
        <begin position="451"/>
        <end position="471"/>
    </location>
</feature>
<dbReference type="InterPro" id="IPR005828">
    <property type="entry name" value="MFS_sugar_transport-like"/>
</dbReference>
<dbReference type="Pfam" id="PF00083">
    <property type="entry name" value="Sugar_tr"/>
    <property type="match status" value="2"/>
</dbReference>
<dbReference type="PANTHER" id="PTHR23508">
    <property type="entry name" value="CARBOXYLIC ACID TRANSPORTER PROTEIN HOMOLOG"/>
    <property type="match status" value="1"/>
</dbReference>
<evidence type="ECO:0000256" key="5">
    <source>
        <dbReference type="ARBA" id="ARBA00022989"/>
    </source>
</evidence>
<dbReference type="InterPro" id="IPR036259">
    <property type="entry name" value="MFS_trans_sf"/>
</dbReference>
<feature type="domain" description="Major facilitator superfamily (MFS) profile" evidence="9">
    <location>
        <begin position="56"/>
        <end position="475"/>
    </location>
</feature>
<feature type="transmembrane region" description="Helical" evidence="8">
    <location>
        <begin position="379"/>
        <end position="396"/>
    </location>
</feature>
<comment type="caution">
    <text evidence="10">The sequence shown here is derived from an EMBL/GenBank/DDBJ whole genome shotgun (WGS) entry which is preliminary data.</text>
</comment>
<dbReference type="GO" id="GO:0001406">
    <property type="term" value="F:glycerophosphodiester transmembrane transporter activity"/>
    <property type="evidence" value="ECO:0007669"/>
    <property type="project" value="UniProtKB-ARBA"/>
</dbReference>
<dbReference type="AlphaFoldDB" id="A0A9P6WFV6"/>
<keyword evidence="5 8" id="KW-1133">Transmembrane helix</keyword>
<evidence type="ECO:0000256" key="2">
    <source>
        <dbReference type="ARBA" id="ARBA00010992"/>
    </source>
</evidence>
<feature type="transmembrane region" description="Helical" evidence="8">
    <location>
        <begin position="127"/>
        <end position="147"/>
    </location>
</feature>
<dbReference type="InterPro" id="IPR020846">
    <property type="entry name" value="MFS_dom"/>
</dbReference>
<name>A0A9P6WFV6_9ASCO</name>
<reference evidence="10" key="1">
    <citation type="submission" date="2020-11" db="EMBL/GenBank/DDBJ databases">
        <title>Kefir isolates.</title>
        <authorList>
            <person name="Marcisauskas S."/>
            <person name="Kim Y."/>
            <person name="Blasche S."/>
        </authorList>
    </citation>
    <scope>NUCLEOTIDE SEQUENCE</scope>
    <source>
        <strain evidence="10">Olga-1</strain>
    </source>
</reference>
<feature type="transmembrane region" description="Helical" evidence="8">
    <location>
        <begin position="238"/>
        <end position="257"/>
    </location>
</feature>
<dbReference type="OrthoDB" id="2261376at2759"/>
<proteinExistence type="inferred from homology"/>
<organism evidence="10 11">
    <name type="scientific">Pichia californica</name>
    <dbReference type="NCBI Taxonomy" id="460514"/>
    <lineage>
        <taxon>Eukaryota</taxon>
        <taxon>Fungi</taxon>
        <taxon>Dikarya</taxon>
        <taxon>Ascomycota</taxon>
        <taxon>Saccharomycotina</taxon>
        <taxon>Pichiomycetes</taxon>
        <taxon>Pichiales</taxon>
        <taxon>Pichiaceae</taxon>
        <taxon>Pichia</taxon>
    </lineage>
</organism>
<evidence type="ECO:0000313" key="10">
    <source>
        <dbReference type="EMBL" id="KAG0686380.1"/>
    </source>
</evidence>
<evidence type="ECO:0000313" key="11">
    <source>
        <dbReference type="Proteomes" id="UP000697127"/>
    </source>
</evidence>
<protein>
    <recommendedName>
        <fullName evidence="9">Major facilitator superfamily (MFS) profile domain-containing protein</fullName>
    </recommendedName>
</protein>
<comment type="subcellular location">
    <subcellularLocation>
        <location evidence="1">Cell membrane</location>
        <topology evidence="1">Multi-pass membrane protein</topology>
    </subcellularLocation>
</comment>
<evidence type="ECO:0000256" key="3">
    <source>
        <dbReference type="ARBA" id="ARBA00022448"/>
    </source>
</evidence>
<dbReference type="SUPFAM" id="SSF103473">
    <property type="entry name" value="MFS general substrate transporter"/>
    <property type="match status" value="1"/>
</dbReference>